<organism evidence="6 7">
    <name type="scientific">Lactuca saligna</name>
    <name type="common">Willowleaf lettuce</name>
    <dbReference type="NCBI Taxonomy" id="75948"/>
    <lineage>
        <taxon>Eukaryota</taxon>
        <taxon>Viridiplantae</taxon>
        <taxon>Streptophyta</taxon>
        <taxon>Embryophyta</taxon>
        <taxon>Tracheophyta</taxon>
        <taxon>Spermatophyta</taxon>
        <taxon>Magnoliopsida</taxon>
        <taxon>eudicotyledons</taxon>
        <taxon>Gunneridae</taxon>
        <taxon>Pentapetalae</taxon>
        <taxon>asterids</taxon>
        <taxon>campanulids</taxon>
        <taxon>Asterales</taxon>
        <taxon>Asteraceae</taxon>
        <taxon>Cichorioideae</taxon>
        <taxon>Cichorieae</taxon>
        <taxon>Lactucinae</taxon>
        <taxon>Lactuca</taxon>
    </lineage>
</organism>
<keyword evidence="3" id="KW-0505">Motor protein</keyword>
<dbReference type="InterPro" id="IPR001401">
    <property type="entry name" value="Dynamin_GTPase"/>
</dbReference>
<proteinExistence type="predicted"/>
<keyword evidence="1" id="KW-0547">Nucleotide-binding</keyword>
<evidence type="ECO:0000256" key="1">
    <source>
        <dbReference type="ARBA" id="ARBA00022741"/>
    </source>
</evidence>
<dbReference type="GO" id="GO:0005874">
    <property type="term" value="C:microtubule"/>
    <property type="evidence" value="ECO:0007669"/>
    <property type="project" value="TreeGrafter"/>
</dbReference>
<dbReference type="AlphaFoldDB" id="A0AA36EEV7"/>
<keyword evidence="2" id="KW-0342">GTP-binding</keyword>
<dbReference type="InterPro" id="IPR003130">
    <property type="entry name" value="GED"/>
</dbReference>
<evidence type="ECO:0000256" key="3">
    <source>
        <dbReference type="ARBA" id="ARBA00023175"/>
    </source>
</evidence>
<name>A0AA36EEV7_LACSI</name>
<evidence type="ECO:0000256" key="2">
    <source>
        <dbReference type="ARBA" id="ARBA00023134"/>
    </source>
</evidence>
<feature type="domain" description="Dynamin-type G" evidence="5">
    <location>
        <begin position="48"/>
        <end position="309"/>
    </location>
</feature>
<dbReference type="PROSITE" id="PS51718">
    <property type="entry name" value="G_DYNAMIN_2"/>
    <property type="match status" value="1"/>
</dbReference>
<dbReference type="Pfam" id="PF02212">
    <property type="entry name" value="GED"/>
    <property type="match status" value="1"/>
</dbReference>
<keyword evidence="7" id="KW-1185">Reference proteome</keyword>
<dbReference type="InterPro" id="IPR030381">
    <property type="entry name" value="G_DYNAMIN_dom"/>
</dbReference>
<evidence type="ECO:0000313" key="6">
    <source>
        <dbReference type="EMBL" id="CAI9293891.1"/>
    </source>
</evidence>
<dbReference type="PROSITE" id="PS51388">
    <property type="entry name" value="GED"/>
    <property type="match status" value="1"/>
</dbReference>
<dbReference type="InterPro" id="IPR027417">
    <property type="entry name" value="P-loop_NTPase"/>
</dbReference>
<dbReference type="GO" id="GO:0003924">
    <property type="term" value="F:GTPase activity"/>
    <property type="evidence" value="ECO:0007669"/>
    <property type="project" value="InterPro"/>
</dbReference>
<dbReference type="SMART" id="SM00053">
    <property type="entry name" value="DYNc"/>
    <property type="match status" value="1"/>
</dbReference>
<dbReference type="Pfam" id="PF00350">
    <property type="entry name" value="Dynamin_N"/>
    <property type="match status" value="1"/>
</dbReference>
<dbReference type="Pfam" id="PF01031">
    <property type="entry name" value="Dynamin_M"/>
    <property type="match status" value="1"/>
</dbReference>
<dbReference type="GO" id="GO:0008017">
    <property type="term" value="F:microtubule binding"/>
    <property type="evidence" value="ECO:0007669"/>
    <property type="project" value="TreeGrafter"/>
</dbReference>
<dbReference type="SUPFAM" id="SSF52540">
    <property type="entry name" value="P-loop containing nucleoside triphosphate hydrolases"/>
    <property type="match status" value="1"/>
</dbReference>
<dbReference type="GO" id="GO:0005737">
    <property type="term" value="C:cytoplasm"/>
    <property type="evidence" value="ECO:0007669"/>
    <property type="project" value="UniProtKB-ARBA"/>
</dbReference>
<dbReference type="EMBL" id="OX465083">
    <property type="protein sequence ID" value="CAI9293891.1"/>
    <property type="molecule type" value="Genomic_DNA"/>
</dbReference>
<dbReference type="Proteomes" id="UP001177003">
    <property type="component" value="Chromosome 7"/>
</dbReference>
<dbReference type="InterPro" id="IPR045063">
    <property type="entry name" value="Dynamin_N"/>
</dbReference>
<dbReference type="PANTHER" id="PTHR11566">
    <property type="entry name" value="DYNAMIN"/>
    <property type="match status" value="1"/>
</dbReference>
<dbReference type="Gene3D" id="3.40.50.300">
    <property type="entry name" value="P-loop containing nucleotide triphosphate hydrolases"/>
    <property type="match status" value="1"/>
</dbReference>
<gene>
    <name evidence="6" type="ORF">LSALG_LOCUS32893</name>
</gene>
<evidence type="ECO:0008006" key="8">
    <source>
        <dbReference type="Google" id="ProtNLM"/>
    </source>
</evidence>
<protein>
    <recommendedName>
        <fullName evidence="8">Dynamin-type G domain-containing protein</fullName>
    </recommendedName>
</protein>
<dbReference type="Gene3D" id="1.20.120.1240">
    <property type="entry name" value="Dynamin, middle domain"/>
    <property type="match status" value="1"/>
</dbReference>
<evidence type="ECO:0000259" key="5">
    <source>
        <dbReference type="PROSITE" id="PS51718"/>
    </source>
</evidence>
<dbReference type="InterPro" id="IPR020850">
    <property type="entry name" value="GED_dom"/>
</dbReference>
<dbReference type="GO" id="GO:0005525">
    <property type="term" value="F:GTP binding"/>
    <property type="evidence" value="ECO:0007669"/>
    <property type="project" value="InterPro"/>
</dbReference>
<reference evidence="6" key="1">
    <citation type="submission" date="2023-04" db="EMBL/GenBank/DDBJ databases">
        <authorList>
            <person name="Vijverberg K."/>
            <person name="Xiong W."/>
            <person name="Schranz E."/>
        </authorList>
    </citation>
    <scope>NUCLEOTIDE SEQUENCE</scope>
</reference>
<dbReference type="GO" id="GO:0016020">
    <property type="term" value="C:membrane"/>
    <property type="evidence" value="ECO:0007669"/>
    <property type="project" value="TreeGrafter"/>
</dbReference>
<sequence length="659" mass="75795">MRLSWPMADNNQGTTSISPPLFSSYNDKIRPIIDTIDKLRSLKVIEQGIPDPTIIVAGENYSGKASVIESLVGIFPPFAREACSKVPLIMRLQNHQNPAPEFVLQYQKKSVRIMKETLISEAINQATLEIAGIGKTIPNVPLTLLVKKKGIPNLTITYWPGKYWYSTSEDKSRDNFEHISDITKGYINPKESIILNVSSARSRLPSIRTSHRVDTREERTLAVITKCDEYHNIDLSKAISENKFKIRNRYHFIRNRINDETHEEARIQETTLFESSHLLSKIEKSMVGIPALATRLAKIHLVIILRCLPDIVKKINEGIYALDLELNQLPKNSMSIPDALIAFMHIVGSFKVTLQNILIKGEYDHEYIDEKQMHCNPRLVEMLDEFSKKLNSVVKFSENFLVEELDVLMEANGIWSSLFVPHSAVLCLLETKLINISTFPINFVKKVWDYLEIVCVRVLIDHHGDYPQLLSSMREALQNVMEKMKIEFLGRVVEMIEMEKTTDYTCDPNFVASCNYKLMGNRDEFLKAMCNHVEEINMEGHDKINVKHLFSVPGNTRDQAFDLKMRMTCYWEIVLKRMVDWMALELQFLVKKLVNKEMEMEMVKEAMVHGGIEKMSEELSSSGKERVRLQKSISILQKSQEIMEEVRMALLFQPTRGPI</sequence>
<dbReference type="PRINTS" id="PR00195">
    <property type="entry name" value="DYNAMIN"/>
</dbReference>
<dbReference type="InterPro" id="IPR022812">
    <property type="entry name" value="Dynamin"/>
</dbReference>
<evidence type="ECO:0000259" key="4">
    <source>
        <dbReference type="PROSITE" id="PS51388"/>
    </source>
</evidence>
<evidence type="ECO:0000313" key="7">
    <source>
        <dbReference type="Proteomes" id="UP001177003"/>
    </source>
</evidence>
<dbReference type="PANTHER" id="PTHR11566:SF186">
    <property type="entry name" value="DYNAMIN CENTRAL DOMAIN, GTPASE EFFECTOR DOMAIN-CONTAINING PROTEIN-RELATED"/>
    <property type="match status" value="1"/>
</dbReference>
<accession>A0AA36EEV7</accession>
<feature type="domain" description="GED" evidence="4">
    <location>
        <begin position="560"/>
        <end position="651"/>
    </location>
</feature>
<dbReference type="InterPro" id="IPR000375">
    <property type="entry name" value="Dynamin_stalk"/>
</dbReference>